<dbReference type="EMBL" id="BAAANV010000037">
    <property type="protein sequence ID" value="GAA1545641.1"/>
    <property type="molecule type" value="Genomic_DNA"/>
</dbReference>
<feature type="transmembrane region" description="Helical" evidence="2">
    <location>
        <begin position="81"/>
        <end position="103"/>
    </location>
</feature>
<gene>
    <name evidence="3" type="ORF">GCM10009762_18690</name>
</gene>
<dbReference type="Proteomes" id="UP001501288">
    <property type="component" value="Unassembled WGS sequence"/>
</dbReference>
<dbReference type="InterPro" id="IPR019681">
    <property type="entry name" value="DUF2530"/>
</dbReference>
<reference evidence="3 4" key="1">
    <citation type="journal article" date="2019" name="Int. J. Syst. Evol. Microbiol.">
        <title>The Global Catalogue of Microorganisms (GCM) 10K type strain sequencing project: providing services to taxonomists for standard genome sequencing and annotation.</title>
        <authorList>
            <consortium name="The Broad Institute Genomics Platform"/>
            <consortium name="The Broad Institute Genome Sequencing Center for Infectious Disease"/>
            <person name="Wu L."/>
            <person name="Ma J."/>
        </authorList>
    </citation>
    <scope>NUCLEOTIDE SEQUENCE [LARGE SCALE GENOMIC DNA]</scope>
    <source>
        <strain evidence="3 4">JCM 14588</strain>
    </source>
</reference>
<dbReference type="RefSeq" id="WP_241510803.1">
    <property type="nucleotide sequence ID" value="NZ_BAAANV010000037.1"/>
</dbReference>
<keyword evidence="2" id="KW-0472">Membrane</keyword>
<feature type="compositionally biased region" description="Basic and acidic residues" evidence="1">
    <location>
        <begin position="1"/>
        <end position="14"/>
    </location>
</feature>
<name>A0ABN2BT76_9MICO</name>
<organism evidence="3 4">
    <name type="scientific">Dermacoccus barathri</name>
    <dbReference type="NCBI Taxonomy" id="322601"/>
    <lineage>
        <taxon>Bacteria</taxon>
        <taxon>Bacillati</taxon>
        <taxon>Actinomycetota</taxon>
        <taxon>Actinomycetes</taxon>
        <taxon>Micrococcales</taxon>
        <taxon>Dermacoccaceae</taxon>
        <taxon>Dermacoccus</taxon>
    </lineage>
</organism>
<protein>
    <recommendedName>
        <fullName evidence="5">DUF2530 domain-containing protein</fullName>
    </recommendedName>
</protein>
<evidence type="ECO:0000256" key="1">
    <source>
        <dbReference type="SAM" id="MobiDB-lite"/>
    </source>
</evidence>
<feature type="transmembrane region" description="Helical" evidence="2">
    <location>
        <begin position="109"/>
        <end position="128"/>
    </location>
</feature>
<keyword evidence="4" id="KW-1185">Reference proteome</keyword>
<evidence type="ECO:0000313" key="4">
    <source>
        <dbReference type="Proteomes" id="UP001501288"/>
    </source>
</evidence>
<comment type="caution">
    <text evidence="3">The sequence shown here is derived from an EMBL/GenBank/DDBJ whole genome shotgun (WGS) entry which is preliminary data.</text>
</comment>
<accession>A0ABN2BT76</accession>
<dbReference type="Pfam" id="PF10745">
    <property type="entry name" value="DUF2530"/>
    <property type="match status" value="1"/>
</dbReference>
<evidence type="ECO:0000313" key="3">
    <source>
        <dbReference type="EMBL" id="GAA1545641.1"/>
    </source>
</evidence>
<keyword evidence="2" id="KW-0812">Transmembrane</keyword>
<evidence type="ECO:0008006" key="5">
    <source>
        <dbReference type="Google" id="ProtNLM"/>
    </source>
</evidence>
<feature type="region of interest" description="Disordered" evidence="1">
    <location>
        <begin position="1"/>
        <end position="56"/>
    </location>
</feature>
<proteinExistence type="predicted"/>
<sequence length="138" mass="15309">MTPDPSRRAREPRPDGATPRSVERAREMRERAEVSMSYEAGVRLPQEGAPPPEESPYERFFTGGDTVIPKPQPLHLDTARVILGGIAVWALALVVTLLVPALHEGDRHWWPWTCVAGILLGFMGWAYVRRGRGNAEAA</sequence>
<keyword evidence="2" id="KW-1133">Transmembrane helix</keyword>
<feature type="compositionally biased region" description="Basic and acidic residues" evidence="1">
    <location>
        <begin position="21"/>
        <end position="33"/>
    </location>
</feature>
<evidence type="ECO:0000256" key="2">
    <source>
        <dbReference type="SAM" id="Phobius"/>
    </source>
</evidence>